<dbReference type="RefSeq" id="XP_033430299.1">
    <property type="nucleotide sequence ID" value="XM_033568304.1"/>
</dbReference>
<evidence type="ECO:0000256" key="2">
    <source>
        <dbReference type="SAM" id="Phobius"/>
    </source>
</evidence>
<evidence type="ECO:0000313" key="4">
    <source>
        <dbReference type="Proteomes" id="UP000324241"/>
    </source>
</evidence>
<evidence type="ECO:0000313" key="3">
    <source>
        <dbReference type="EMBL" id="KAA8650938.1"/>
    </source>
</evidence>
<dbReference type="Proteomes" id="UP000324241">
    <property type="component" value="Unassembled WGS sequence"/>
</dbReference>
<reference evidence="3 4" key="1">
    <citation type="submission" date="2019-08" db="EMBL/GenBank/DDBJ databases">
        <title>The genome sequence of a newly discovered highly antifungal drug resistant Aspergillus species, Aspergillus tanneri NIH 1004.</title>
        <authorList>
            <person name="Mounaud S."/>
            <person name="Singh I."/>
            <person name="Joardar V."/>
            <person name="Pakala S."/>
            <person name="Pakala S."/>
            <person name="Venepally P."/>
            <person name="Chung J.K."/>
            <person name="Losada L."/>
            <person name="Nierman W.C."/>
        </authorList>
    </citation>
    <scope>NUCLEOTIDE SEQUENCE [LARGE SCALE GENOMIC DNA]</scope>
    <source>
        <strain evidence="3 4">NIH1004</strain>
    </source>
</reference>
<dbReference type="GO" id="GO:0006511">
    <property type="term" value="P:ubiquitin-dependent protein catabolic process"/>
    <property type="evidence" value="ECO:0007669"/>
    <property type="project" value="TreeGrafter"/>
</dbReference>
<dbReference type="AlphaFoldDB" id="A0A5M9MVM8"/>
<feature type="transmembrane region" description="Helical" evidence="2">
    <location>
        <begin position="433"/>
        <end position="457"/>
    </location>
</feature>
<feature type="compositionally biased region" description="Basic and acidic residues" evidence="1">
    <location>
        <begin position="580"/>
        <end position="590"/>
    </location>
</feature>
<dbReference type="GeneID" id="54326330"/>
<feature type="region of interest" description="Disordered" evidence="1">
    <location>
        <begin position="1184"/>
        <end position="1221"/>
    </location>
</feature>
<dbReference type="OrthoDB" id="66726at2759"/>
<feature type="transmembrane region" description="Helical" evidence="2">
    <location>
        <begin position="392"/>
        <end position="413"/>
    </location>
</feature>
<feature type="compositionally biased region" description="Polar residues" evidence="1">
    <location>
        <begin position="917"/>
        <end position="951"/>
    </location>
</feature>
<proteinExistence type="predicted"/>
<dbReference type="GO" id="GO:0016567">
    <property type="term" value="P:protein ubiquitination"/>
    <property type="evidence" value="ECO:0007669"/>
    <property type="project" value="TreeGrafter"/>
</dbReference>
<accession>A0A5M9MVM8</accession>
<evidence type="ECO:0000256" key="1">
    <source>
        <dbReference type="SAM" id="MobiDB-lite"/>
    </source>
</evidence>
<dbReference type="GO" id="GO:0061630">
    <property type="term" value="F:ubiquitin protein ligase activity"/>
    <property type="evidence" value="ECO:0007669"/>
    <property type="project" value="TreeGrafter"/>
</dbReference>
<feature type="compositionally biased region" description="Polar residues" evidence="1">
    <location>
        <begin position="1036"/>
        <end position="1069"/>
    </location>
</feature>
<feature type="region of interest" description="Disordered" evidence="1">
    <location>
        <begin position="760"/>
        <end position="796"/>
    </location>
</feature>
<dbReference type="VEuPathDB" id="FungiDB:EYZ11_001874"/>
<organism evidence="3 4">
    <name type="scientific">Aspergillus tanneri</name>
    <dbReference type="NCBI Taxonomy" id="1220188"/>
    <lineage>
        <taxon>Eukaryota</taxon>
        <taxon>Fungi</taxon>
        <taxon>Dikarya</taxon>
        <taxon>Ascomycota</taxon>
        <taxon>Pezizomycotina</taxon>
        <taxon>Eurotiomycetes</taxon>
        <taxon>Eurotiomycetidae</taxon>
        <taxon>Eurotiales</taxon>
        <taxon>Aspergillaceae</taxon>
        <taxon>Aspergillus</taxon>
        <taxon>Aspergillus subgen. Circumdati</taxon>
    </lineage>
</organism>
<name>A0A5M9MVM8_9EURO</name>
<gene>
    <name evidence="3" type="ORF">ATNIH1004_003628</name>
</gene>
<dbReference type="PANTHER" id="PTHR22696">
    <property type="entry name" value="E3 UBIQUITIN-PROTEIN LIGASE RNF26"/>
    <property type="match status" value="1"/>
</dbReference>
<feature type="region of interest" description="Disordered" evidence="1">
    <location>
        <begin position="886"/>
        <end position="951"/>
    </location>
</feature>
<keyword evidence="2" id="KW-1133">Transmembrane helix</keyword>
<comment type="caution">
    <text evidence="3">The sequence shown here is derived from an EMBL/GenBank/DDBJ whole genome shotgun (WGS) entry which is preliminary data.</text>
</comment>
<protein>
    <recommendedName>
        <fullName evidence="5">Ubiquitin-protein ligase (Asi3)</fullName>
    </recommendedName>
</protein>
<feature type="compositionally biased region" description="Polar residues" evidence="1">
    <location>
        <begin position="886"/>
        <end position="899"/>
    </location>
</feature>
<dbReference type="PANTHER" id="PTHR22696:SF1">
    <property type="entry name" value="E3 UBIQUITIN-PROTEIN LIGASE RNF26"/>
    <property type="match status" value="1"/>
</dbReference>
<evidence type="ECO:0008006" key="5">
    <source>
        <dbReference type="Google" id="ProtNLM"/>
    </source>
</evidence>
<feature type="region of interest" description="Disordered" evidence="1">
    <location>
        <begin position="1032"/>
        <end position="1069"/>
    </location>
</feature>
<feature type="region of interest" description="Disordered" evidence="1">
    <location>
        <begin position="578"/>
        <end position="600"/>
    </location>
</feature>
<dbReference type="VEuPathDB" id="FungiDB:EYZ11_001863"/>
<keyword evidence="2" id="KW-0472">Membrane</keyword>
<sequence length="1221" mass="134286">MTTLQNPGNVRNIQTAAPSLTAQTVSNGTTTLTTHSLLSSTRDLIALPLRGLYQAEVFAFSTLPRRIGRLVGLQEMATFFRGASTGTGAGGDAAVAAMQTAADATGEGVADAVAQADASHHITDIFQAVVRFSGFFSYLTSRWSLACFTVALILNRITIYASTRRPLHLDWTRRLALRIVPILLFLSQIISLLRAIRCQTSPDYSLLRYGTTGKRLLFDHAGSGGFLNAFGSTLLPWETDEQSCLAVNMGRPANASTNSHGSFVLLWPVFLRLCLNHFVETLSCALQGRAVVTEAGMSIFEHSLAFAEAESTISQSLGLGLFGLPKQNGSKEDLGDSSQSALHLLSRTQVLERMNVTPELLLIALISCCNSLTSNILDVFGKQSRYRFANTAFWGLCFMSTMAWGLLPGSSVGSDGMVLKFPTVCIVGFVPHLLILLGIVVCAIIYSLALFITAFSLPRDASQRLTLRERFATAHENMQGSTQVHNVRFNRHEDFYTTLLRIGYTALTAASEAVFLNEGKGVVARNMTWLEEDRLTEIEFSRQTYRFGQTRNTRAQDTLFETESMNFDISHAPSEWESGYGREKKIEKPRNGSRSLRSHTDPGGVGAFRGALRCYHGFSFFRAIFYLILRWTAHGLDKLLGKLGIAARPQWLKKIVGPRRKNTQEKRSGSTTESLDFWILTDNDELELPDNHEFDVEKEMRKRERSNTINWAQDDERRLDEKLYSWWKAGGSWGNQDHSADYVPSIRDMDDTTSVISTSTNDSVWEDESDGRRTPTLANPFPAGFSRESSPAQESLMDVGSFTRLLDPRDQESREEARILAAHLSAGQEGRILTRRQFQQQVERERAQILLSSKLPQLRAGAQSDGKRRPTIEDESEILEKLILSRRSQASPSNGQTWESGASGLGPSGPPKHTTCKDMSSNSLTTNRDTQNLQMNDSSARPSAATSQSATVPRAVNNYNASVGDDTVYTFRIVNVNGDLQLVRTDNANHDSENSDAEVEHIEDIAVGEMIEIDPRANGIDLNFSDVFATDHDNRTAGTRSTELTNGNNTNHPGDSQDGAPTTTHQNTPTIAMDNTQLANTATPSNGIVNGHSPTVAIDIGNKEEIEQNGIDPASTPTASLRAHHRAVHPIDHTATGRRAARINSPFGLFDDFDLELFFLVDSEYDADESDCSTEFEAGSFWEFGLNSSDEEEDDGEDDVGGEGGDNSDDDNQGTAIEAGI</sequence>
<keyword evidence="2" id="KW-0812">Transmembrane</keyword>
<feature type="compositionally biased region" description="Acidic residues" evidence="1">
    <location>
        <begin position="1189"/>
        <end position="1212"/>
    </location>
</feature>
<dbReference type="EMBL" id="QUQM01000001">
    <property type="protein sequence ID" value="KAA8650938.1"/>
    <property type="molecule type" value="Genomic_DNA"/>
</dbReference>